<keyword evidence="8 10" id="KW-0472">Membrane</keyword>
<comment type="subcellular location">
    <subcellularLocation>
        <location evidence="1">Cell membrane</location>
        <topology evidence="1">Multi-pass membrane protein</topology>
    </subcellularLocation>
</comment>
<name>A0A8I0HRV5_9CORY</name>
<dbReference type="FunFam" id="1.20.1740.10:FF:000001">
    <property type="entry name" value="Amino acid permease"/>
    <property type="match status" value="1"/>
</dbReference>
<protein>
    <submittedName>
        <fullName evidence="12">D-serine/D-alanine/glycine transporter</fullName>
    </submittedName>
</protein>
<feature type="transmembrane region" description="Helical" evidence="10">
    <location>
        <begin position="265"/>
        <end position="284"/>
    </location>
</feature>
<feature type="transmembrane region" description="Helical" evidence="10">
    <location>
        <begin position="296"/>
        <end position="317"/>
    </location>
</feature>
<dbReference type="Gene3D" id="1.20.1740.10">
    <property type="entry name" value="Amino acid/polyamine transporter I"/>
    <property type="match status" value="1"/>
</dbReference>
<dbReference type="Proteomes" id="UP000650224">
    <property type="component" value="Unassembled WGS sequence"/>
</dbReference>
<evidence type="ECO:0000256" key="9">
    <source>
        <dbReference type="SAM" id="MobiDB-lite"/>
    </source>
</evidence>
<accession>A0A8I0HRV5</accession>
<feature type="transmembrane region" description="Helical" evidence="10">
    <location>
        <begin position="356"/>
        <end position="378"/>
    </location>
</feature>
<dbReference type="EMBL" id="JACSPR010000010">
    <property type="protein sequence ID" value="MBD8031095.1"/>
    <property type="molecule type" value="Genomic_DNA"/>
</dbReference>
<feature type="transmembrane region" description="Helical" evidence="10">
    <location>
        <begin position="454"/>
        <end position="473"/>
    </location>
</feature>
<feature type="transmembrane region" description="Helical" evidence="10">
    <location>
        <begin position="422"/>
        <end position="448"/>
    </location>
</feature>
<dbReference type="Pfam" id="PF00324">
    <property type="entry name" value="AA_permease"/>
    <property type="match status" value="1"/>
</dbReference>
<dbReference type="GO" id="GO:0005886">
    <property type="term" value="C:plasma membrane"/>
    <property type="evidence" value="ECO:0007669"/>
    <property type="project" value="UniProtKB-SubCell"/>
</dbReference>
<evidence type="ECO:0000256" key="5">
    <source>
        <dbReference type="ARBA" id="ARBA00022692"/>
    </source>
</evidence>
<dbReference type="GO" id="GO:0055085">
    <property type="term" value="P:transmembrane transport"/>
    <property type="evidence" value="ECO:0007669"/>
    <property type="project" value="InterPro"/>
</dbReference>
<feature type="transmembrane region" description="Helical" evidence="10">
    <location>
        <begin position="384"/>
        <end position="410"/>
    </location>
</feature>
<evidence type="ECO:0000256" key="1">
    <source>
        <dbReference type="ARBA" id="ARBA00004651"/>
    </source>
</evidence>
<feature type="transmembrane region" description="Helical" evidence="10">
    <location>
        <begin position="41"/>
        <end position="58"/>
    </location>
</feature>
<dbReference type="PANTHER" id="PTHR43495:SF2">
    <property type="entry name" value="D-SERINE_D-ALANINE_GLYCINE TRANSPORTER"/>
    <property type="match status" value="1"/>
</dbReference>
<dbReference type="NCBIfam" id="NF008272">
    <property type="entry name" value="PRK11049.1"/>
    <property type="match status" value="1"/>
</dbReference>
<keyword evidence="7 10" id="KW-1133">Transmembrane helix</keyword>
<keyword evidence="6" id="KW-0029">Amino-acid transport</keyword>
<comment type="similarity">
    <text evidence="2">Belongs to the amino acid-polyamine-organocation (APC) superfamily. Amino acid transporter (AAT) (TC 2.A.3.1) family.</text>
</comment>
<dbReference type="RefSeq" id="WP_191734328.1">
    <property type="nucleotide sequence ID" value="NZ_JACSPR010000010.1"/>
</dbReference>
<reference evidence="12 13" key="1">
    <citation type="submission" date="2020-08" db="EMBL/GenBank/DDBJ databases">
        <title>A Genomic Blueprint of the Chicken Gut Microbiome.</title>
        <authorList>
            <person name="Gilroy R."/>
            <person name="Ravi A."/>
            <person name="Getino M."/>
            <person name="Pursley I."/>
            <person name="Horton D.L."/>
            <person name="Alikhan N.-F."/>
            <person name="Baker D."/>
            <person name="Gharbi K."/>
            <person name="Hall N."/>
            <person name="Watson M."/>
            <person name="Adriaenssens E.M."/>
            <person name="Foster-Nyarko E."/>
            <person name="Jarju S."/>
            <person name="Secka A."/>
            <person name="Antonio M."/>
            <person name="Oren A."/>
            <person name="Chaudhuri R."/>
            <person name="La Ragione R.M."/>
            <person name="Hildebrand F."/>
            <person name="Pallen M.J."/>
        </authorList>
    </citation>
    <scope>NUCLEOTIDE SEQUENCE [LARGE SCALE GENOMIC DNA]</scope>
    <source>
        <strain evidence="12 13">Sa1YVA5</strain>
    </source>
</reference>
<proteinExistence type="inferred from homology"/>
<evidence type="ECO:0000256" key="6">
    <source>
        <dbReference type="ARBA" id="ARBA00022970"/>
    </source>
</evidence>
<dbReference type="PANTHER" id="PTHR43495">
    <property type="entry name" value="GABA PERMEASE"/>
    <property type="match status" value="1"/>
</dbReference>
<feature type="transmembrane region" description="Helical" evidence="10">
    <location>
        <begin position="182"/>
        <end position="200"/>
    </location>
</feature>
<feature type="transmembrane region" description="Helical" evidence="10">
    <location>
        <begin position="70"/>
        <end position="92"/>
    </location>
</feature>
<evidence type="ECO:0000313" key="13">
    <source>
        <dbReference type="Proteomes" id="UP000650224"/>
    </source>
</evidence>
<dbReference type="AlphaFoldDB" id="A0A8I0HRV5"/>
<evidence type="ECO:0000256" key="3">
    <source>
        <dbReference type="ARBA" id="ARBA00022448"/>
    </source>
</evidence>
<organism evidence="12 13">
    <name type="scientific">Corynebacterium gallinarum</name>
    <dbReference type="NCBI Taxonomy" id="2762214"/>
    <lineage>
        <taxon>Bacteria</taxon>
        <taxon>Bacillati</taxon>
        <taxon>Actinomycetota</taxon>
        <taxon>Actinomycetes</taxon>
        <taxon>Mycobacteriales</taxon>
        <taxon>Corynebacteriaceae</taxon>
        <taxon>Corynebacterium</taxon>
    </lineage>
</organism>
<evidence type="ECO:0000256" key="10">
    <source>
        <dbReference type="SAM" id="Phobius"/>
    </source>
</evidence>
<gene>
    <name evidence="12" type="primary">cycA</name>
    <name evidence="12" type="synonym">dagA</name>
    <name evidence="12" type="ORF">H9627_12340</name>
</gene>
<feature type="transmembrane region" description="Helical" evidence="10">
    <location>
        <begin position="220"/>
        <end position="244"/>
    </location>
</feature>
<evidence type="ECO:0000259" key="11">
    <source>
        <dbReference type="Pfam" id="PF00324"/>
    </source>
</evidence>
<feature type="region of interest" description="Disordered" evidence="9">
    <location>
        <begin position="1"/>
        <end position="31"/>
    </location>
</feature>
<evidence type="ECO:0000256" key="7">
    <source>
        <dbReference type="ARBA" id="ARBA00022989"/>
    </source>
</evidence>
<evidence type="ECO:0000256" key="4">
    <source>
        <dbReference type="ARBA" id="ARBA00022475"/>
    </source>
</evidence>
<keyword evidence="3" id="KW-0813">Transport</keyword>
<dbReference type="InterPro" id="IPR004841">
    <property type="entry name" value="AA-permease/SLC12A_dom"/>
</dbReference>
<feature type="transmembrane region" description="Helical" evidence="10">
    <location>
        <begin position="121"/>
        <end position="143"/>
    </location>
</feature>
<feature type="transmembrane region" description="Helical" evidence="10">
    <location>
        <begin position="149"/>
        <end position="170"/>
    </location>
</feature>
<sequence length="493" mass="52636">MTEKLARGTQPDPAPGTTDPHRTDNGDHGGGLKRGLSNRHLQLIAIGGAIGTGLFMGAGKTISLAGPSVILVYAIIGFMLFFVMRAMGELLLSNLNYKSLRDAVSDILGPGAGFVTGWTYWFCWIVTGMADLVAITGYVQYWWSGVPLWLPGAGAILLLFVLNLAAVRLFGEMEFWFAIIKILAIVALIFTGLVMVVSHFESPDGSVAQFSNLVEHGGFFPNGLTGFLAGFQIAIFAFVGIELAGTAAAETEDPVRTLPRAINSIPVRIVVFYVLSLAVIMMVIPWDRVHTNSSPFVQMFALAGLPAAAGIINFVVLTSAASSANSGIFSTSRMLFGLSLEGAAPRRWAKLSANQVPARGLLFSIVCLIPGVAVMYAGSSIIEAFTLITTVSSVLFMVVWAYILVAYIVYRRRNPQLHAASVFKMPGGVVMAVVVLVFFAGMVGVLTLENDTRSALLATPVWFLILGAGWWFTGGARGAASRSQLTTPIKTDS</sequence>
<keyword evidence="13" id="KW-1185">Reference proteome</keyword>
<dbReference type="PIRSF" id="PIRSF006060">
    <property type="entry name" value="AA_transporter"/>
    <property type="match status" value="1"/>
</dbReference>
<evidence type="ECO:0000256" key="2">
    <source>
        <dbReference type="ARBA" id="ARBA00008583"/>
    </source>
</evidence>
<dbReference type="GO" id="GO:0006865">
    <property type="term" value="P:amino acid transport"/>
    <property type="evidence" value="ECO:0007669"/>
    <property type="project" value="UniProtKB-KW"/>
</dbReference>
<keyword evidence="4" id="KW-1003">Cell membrane</keyword>
<comment type="caution">
    <text evidence="12">The sequence shown here is derived from an EMBL/GenBank/DDBJ whole genome shotgun (WGS) entry which is preliminary data.</text>
</comment>
<keyword evidence="5 10" id="KW-0812">Transmembrane</keyword>
<feature type="domain" description="Amino acid permease/ SLC12A" evidence="11">
    <location>
        <begin position="40"/>
        <end position="472"/>
    </location>
</feature>
<evidence type="ECO:0000256" key="8">
    <source>
        <dbReference type="ARBA" id="ARBA00023136"/>
    </source>
</evidence>
<evidence type="ECO:0000313" key="12">
    <source>
        <dbReference type="EMBL" id="MBD8031095.1"/>
    </source>
</evidence>